<dbReference type="AlphaFoldDB" id="A0A917NTB7"/>
<keyword evidence="3" id="KW-1185">Reference proteome</keyword>
<dbReference type="EMBL" id="BMKW01000009">
    <property type="protein sequence ID" value="GGJ26554.1"/>
    <property type="molecule type" value="Genomic_DNA"/>
</dbReference>
<dbReference type="Proteomes" id="UP000661507">
    <property type="component" value="Unassembled WGS sequence"/>
</dbReference>
<accession>A0A917NTB7</accession>
<organism evidence="2 3">
    <name type="scientific">Neoroseomonas lacus</name>
    <dbReference type="NCBI Taxonomy" id="287609"/>
    <lineage>
        <taxon>Bacteria</taxon>
        <taxon>Pseudomonadati</taxon>
        <taxon>Pseudomonadota</taxon>
        <taxon>Alphaproteobacteria</taxon>
        <taxon>Acetobacterales</taxon>
        <taxon>Acetobacteraceae</taxon>
        <taxon>Neoroseomonas</taxon>
    </lineage>
</organism>
<evidence type="ECO:0000313" key="2">
    <source>
        <dbReference type="EMBL" id="GGJ26554.1"/>
    </source>
</evidence>
<evidence type="ECO:0008006" key="4">
    <source>
        <dbReference type="Google" id="ProtNLM"/>
    </source>
</evidence>
<reference evidence="2" key="2">
    <citation type="submission" date="2020-09" db="EMBL/GenBank/DDBJ databases">
        <authorList>
            <person name="Sun Q."/>
            <person name="Zhou Y."/>
        </authorList>
    </citation>
    <scope>NUCLEOTIDE SEQUENCE</scope>
    <source>
        <strain evidence="2">CGMCC 1.3617</strain>
    </source>
</reference>
<dbReference type="PROSITE" id="PS51257">
    <property type="entry name" value="PROKAR_LIPOPROTEIN"/>
    <property type="match status" value="1"/>
</dbReference>
<reference evidence="2" key="1">
    <citation type="journal article" date="2014" name="Int. J. Syst. Evol. Microbiol.">
        <title>Complete genome sequence of Corynebacterium casei LMG S-19264T (=DSM 44701T), isolated from a smear-ripened cheese.</title>
        <authorList>
            <consortium name="US DOE Joint Genome Institute (JGI-PGF)"/>
            <person name="Walter F."/>
            <person name="Albersmeier A."/>
            <person name="Kalinowski J."/>
            <person name="Ruckert C."/>
        </authorList>
    </citation>
    <scope>NUCLEOTIDE SEQUENCE</scope>
    <source>
        <strain evidence="2">CGMCC 1.3617</strain>
    </source>
</reference>
<comment type="caution">
    <text evidence="2">The sequence shown here is derived from an EMBL/GenBank/DDBJ whole genome shotgun (WGS) entry which is preliminary data.</text>
</comment>
<evidence type="ECO:0000256" key="1">
    <source>
        <dbReference type="SAM" id="SignalP"/>
    </source>
</evidence>
<keyword evidence="1" id="KW-0732">Signal</keyword>
<sequence length="181" mass="18180">MVGWCRRARPLCLPALATACALLLPGCAPDNEETTALLQHALASTQASVALAGGARPPALAATPLRPAALQPAWAPGATRQPGRAAPATAAALMGVTADQLRRMLGEPAIRRPEGAAEVWLYEAPTCRLDVILYAEGSALVVGLAAARALGGAEGVTESACLAAVATAPAPTPWAAPGPRA</sequence>
<feature type="chain" id="PRO_5037226618" description="Lipoprotein SmpA/OmlA domain-containing protein" evidence="1">
    <location>
        <begin position="31"/>
        <end position="181"/>
    </location>
</feature>
<feature type="signal peptide" evidence="1">
    <location>
        <begin position="1"/>
        <end position="30"/>
    </location>
</feature>
<name>A0A917NTB7_9PROT</name>
<gene>
    <name evidence="2" type="ORF">GCM10011320_37510</name>
</gene>
<evidence type="ECO:0000313" key="3">
    <source>
        <dbReference type="Proteomes" id="UP000661507"/>
    </source>
</evidence>
<protein>
    <recommendedName>
        <fullName evidence="4">Lipoprotein SmpA/OmlA domain-containing protein</fullName>
    </recommendedName>
</protein>
<proteinExistence type="predicted"/>